<evidence type="ECO:0000313" key="2">
    <source>
        <dbReference type="Proteomes" id="UP001341840"/>
    </source>
</evidence>
<keyword evidence="2" id="KW-1185">Reference proteome</keyword>
<protein>
    <submittedName>
        <fullName evidence="1">Uncharacterized protein</fullName>
    </submittedName>
</protein>
<dbReference type="Proteomes" id="UP001341840">
    <property type="component" value="Unassembled WGS sequence"/>
</dbReference>
<organism evidence="1 2">
    <name type="scientific">Stylosanthes scabra</name>
    <dbReference type="NCBI Taxonomy" id="79078"/>
    <lineage>
        <taxon>Eukaryota</taxon>
        <taxon>Viridiplantae</taxon>
        <taxon>Streptophyta</taxon>
        <taxon>Embryophyta</taxon>
        <taxon>Tracheophyta</taxon>
        <taxon>Spermatophyta</taxon>
        <taxon>Magnoliopsida</taxon>
        <taxon>eudicotyledons</taxon>
        <taxon>Gunneridae</taxon>
        <taxon>Pentapetalae</taxon>
        <taxon>rosids</taxon>
        <taxon>fabids</taxon>
        <taxon>Fabales</taxon>
        <taxon>Fabaceae</taxon>
        <taxon>Papilionoideae</taxon>
        <taxon>50 kb inversion clade</taxon>
        <taxon>dalbergioids sensu lato</taxon>
        <taxon>Dalbergieae</taxon>
        <taxon>Pterocarpus clade</taxon>
        <taxon>Stylosanthes</taxon>
    </lineage>
</organism>
<dbReference type="EMBL" id="JASCZI010241722">
    <property type="protein sequence ID" value="MED6205750.1"/>
    <property type="molecule type" value="Genomic_DNA"/>
</dbReference>
<reference evidence="1 2" key="1">
    <citation type="journal article" date="2023" name="Plants (Basel)">
        <title>Bridging the Gap: Combining Genomics and Transcriptomics Approaches to Understand Stylosanthes scabra, an Orphan Legume from the Brazilian Caatinga.</title>
        <authorList>
            <person name="Ferreira-Neto J.R.C."/>
            <person name="da Silva M.D."/>
            <person name="Binneck E."/>
            <person name="de Melo N.F."/>
            <person name="da Silva R.H."/>
            <person name="de Melo A.L.T.M."/>
            <person name="Pandolfi V."/>
            <person name="Bustamante F.O."/>
            <person name="Brasileiro-Vidal A.C."/>
            <person name="Benko-Iseppon A.M."/>
        </authorList>
    </citation>
    <scope>NUCLEOTIDE SEQUENCE [LARGE SCALE GENOMIC DNA]</scope>
    <source>
        <tissue evidence="1">Leaves</tissue>
    </source>
</reference>
<comment type="caution">
    <text evidence="1">The sequence shown here is derived from an EMBL/GenBank/DDBJ whole genome shotgun (WGS) entry which is preliminary data.</text>
</comment>
<gene>
    <name evidence="1" type="ORF">PIB30_020719</name>
</gene>
<sequence>MGGAKCSRAVTIKLSHGKASRILDVLLHGVQQRLIELVPCSKLCLCIFSSPNPKLSKSEVGGLHQSRHGEVPSTLKNRVNALGNVGRHMTKPPTTIHVLSPKLLLHLTGLHPHPPVLSHQQAMPVIEINFALHIGGIHKELLGRIGLELQSNVRSCMSCIESMVG</sequence>
<name>A0ABU6Y5T9_9FABA</name>
<accession>A0ABU6Y5T9</accession>
<evidence type="ECO:0000313" key="1">
    <source>
        <dbReference type="EMBL" id="MED6205750.1"/>
    </source>
</evidence>
<proteinExistence type="predicted"/>